<evidence type="ECO:0000313" key="15">
    <source>
        <dbReference type="Proteomes" id="UP001386955"/>
    </source>
</evidence>
<dbReference type="GO" id="GO:0045275">
    <property type="term" value="C:respiratory chain complex III"/>
    <property type="evidence" value="ECO:0007669"/>
    <property type="project" value="InterPro"/>
</dbReference>
<dbReference type="Proteomes" id="UP001386955">
    <property type="component" value="Unassembled WGS sequence"/>
</dbReference>
<feature type="compositionally biased region" description="Basic and acidic residues" evidence="13">
    <location>
        <begin position="17"/>
        <end position="42"/>
    </location>
</feature>
<feature type="region of interest" description="Disordered" evidence="13">
    <location>
        <begin position="1"/>
        <end position="42"/>
    </location>
</feature>
<comment type="subcellular location">
    <subcellularLocation>
        <location evidence="1">Mitochondrion inner membrane</location>
        <topology evidence="1">Single-pass membrane protein</topology>
    </subcellularLocation>
</comment>
<evidence type="ECO:0000256" key="1">
    <source>
        <dbReference type="ARBA" id="ARBA00004434"/>
    </source>
</evidence>
<keyword evidence="3" id="KW-0813">Transport</keyword>
<evidence type="ECO:0000256" key="7">
    <source>
        <dbReference type="ARBA" id="ARBA00022982"/>
    </source>
</evidence>
<keyword evidence="15" id="KW-1185">Reference proteome</keyword>
<dbReference type="InterPro" id="IPR008027">
    <property type="entry name" value="QCR9"/>
</dbReference>
<keyword evidence="7" id="KW-0249">Electron transport</keyword>
<evidence type="ECO:0000256" key="2">
    <source>
        <dbReference type="ARBA" id="ARBA00007856"/>
    </source>
</evidence>
<dbReference type="GO" id="GO:0006122">
    <property type="term" value="P:mitochondrial electron transport, ubiquinol to cytochrome c"/>
    <property type="evidence" value="ECO:0007669"/>
    <property type="project" value="InterPro"/>
</dbReference>
<dbReference type="SUPFAM" id="SSF81514">
    <property type="entry name" value="Subunit X (non-heme 7 kDa protein) of cytochrome bc1 complex (Ubiquinol-cytochrome c reductase)"/>
    <property type="match status" value="1"/>
</dbReference>
<dbReference type="Gene3D" id="1.20.5.260">
    <property type="entry name" value="Cytochrome b-c1 complex subunit 9"/>
    <property type="match status" value="1"/>
</dbReference>
<keyword evidence="9" id="KW-0496">Mitochondrion</keyword>
<keyword evidence="5" id="KW-0812">Transmembrane</keyword>
<dbReference type="AlphaFoldDB" id="A0AAN9XLI6"/>
<dbReference type="FunFam" id="1.20.5.260:FF:000002">
    <property type="entry name" value="cytochrome b-c1 complex subunit 9"/>
    <property type="match status" value="1"/>
</dbReference>
<proteinExistence type="inferred from homology"/>
<dbReference type="PANTHER" id="PTHR12980:SF10">
    <property type="entry name" value="CYTOCHROME B-C1 COMPLEX SUBUNIT 9"/>
    <property type="match status" value="1"/>
</dbReference>
<protein>
    <recommendedName>
        <fullName evidence="11">Complex III subunit 9</fullName>
    </recommendedName>
    <alternativeName>
        <fullName evidence="12">Complex III subunit X</fullName>
    </alternativeName>
</protein>
<sequence>MLNYMKDEGSPLTLGIGKREGGRREKGNPRVNRKEGAKMESVSRRRGGGIFDGLYKVFMRRNSAYVTFIIAGAFFGERAIDYGVHKLWEANNVGKRYEDISVLGQRQSE</sequence>
<dbReference type="Pfam" id="PF05365">
    <property type="entry name" value="UCR_UQCRX_QCR9"/>
    <property type="match status" value="1"/>
</dbReference>
<gene>
    <name evidence="14" type="ORF">VNO78_17845</name>
</gene>
<evidence type="ECO:0000256" key="13">
    <source>
        <dbReference type="SAM" id="MobiDB-lite"/>
    </source>
</evidence>
<evidence type="ECO:0000256" key="8">
    <source>
        <dbReference type="ARBA" id="ARBA00022989"/>
    </source>
</evidence>
<accession>A0AAN9XLI6</accession>
<dbReference type="InterPro" id="IPR036656">
    <property type="entry name" value="QCR9_sf"/>
</dbReference>
<comment type="similarity">
    <text evidence="2">Belongs to the UQCR10/QCR9 family.</text>
</comment>
<evidence type="ECO:0000256" key="5">
    <source>
        <dbReference type="ARBA" id="ARBA00022692"/>
    </source>
</evidence>
<keyword evidence="10" id="KW-0472">Membrane</keyword>
<evidence type="ECO:0000313" key="14">
    <source>
        <dbReference type="EMBL" id="KAK7396688.1"/>
    </source>
</evidence>
<evidence type="ECO:0000256" key="6">
    <source>
        <dbReference type="ARBA" id="ARBA00022792"/>
    </source>
</evidence>
<evidence type="ECO:0000256" key="3">
    <source>
        <dbReference type="ARBA" id="ARBA00022448"/>
    </source>
</evidence>
<name>A0AAN9XLI6_PSOTE</name>
<dbReference type="PANTHER" id="PTHR12980">
    <property type="entry name" value="UBIQUINOL-CYTOCHROME C REDUCTASE COMPLEX, SUBUNIT X"/>
    <property type="match status" value="1"/>
</dbReference>
<dbReference type="GO" id="GO:0005743">
    <property type="term" value="C:mitochondrial inner membrane"/>
    <property type="evidence" value="ECO:0007669"/>
    <property type="project" value="UniProtKB-SubCell"/>
</dbReference>
<evidence type="ECO:0000256" key="10">
    <source>
        <dbReference type="ARBA" id="ARBA00023136"/>
    </source>
</evidence>
<dbReference type="EMBL" id="JAYMYS010000004">
    <property type="protein sequence ID" value="KAK7396688.1"/>
    <property type="molecule type" value="Genomic_DNA"/>
</dbReference>
<keyword evidence="8" id="KW-1133">Transmembrane helix</keyword>
<evidence type="ECO:0000256" key="12">
    <source>
        <dbReference type="ARBA" id="ARBA00076299"/>
    </source>
</evidence>
<keyword evidence="6" id="KW-0999">Mitochondrion inner membrane</keyword>
<evidence type="ECO:0000256" key="11">
    <source>
        <dbReference type="ARBA" id="ARBA00044247"/>
    </source>
</evidence>
<keyword evidence="4" id="KW-0679">Respiratory chain</keyword>
<evidence type="ECO:0000256" key="9">
    <source>
        <dbReference type="ARBA" id="ARBA00023128"/>
    </source>
</evidence>
<comment type="caution">
    <text evidence="14">The sequence shown here is derived from an EMBL/GenBank/DDBJ whole genome shotgun (WGS) entry which is preliminary data.</text>
</comment>
<organism evidence="14 15">
    <name type="scientific">Psophocarpus tetragonolobus</name>
    <name type="common">Winged bean</name>
    <name type="synonym">Dolichos tetragonolobus</name>
    <dbReference type="NCBI Taxonomy" id="3891"/>
    <lineage>
        <taxon>Eukaryota</taxon>
        <taxon>Viridiplantae</taxon>
        <taxon>Streptophyta</taxon>
        <taxon>Embryophyta</taxon>
        <taxon>Tracheophyta</taxon>
        <taxon>Spermatophyta</taxon>
        <taxon>Magnoliopsida</taxon>
        <taxon>eudicotyledons</taxon>
        <taxon>Gunneridae</taxon>
        <taxon>Pentapetalae</taxon>
        <taxon>rosids</taxon>
        <taxon>fabids</taxon>
        <taxon>Fabales</taxon>
        <taxon>Fabaceae</taxon>
        <taxon>Papilionoideae</taxon>
        <taxon>50 kb inversion clade</taxon>
        <taxon>NPAAA clade</taxon>
        <taxon>indigoferoid/millettioid clade</taxon>
        <taxon>Phaseoleae</taxon>
        <taxon>Psophocarpus</taxon>
    </lineage>
</organism>
<evidence type="ECO:0000256" key="4">
    <source>
        <dbReference type="ARBA" id="ARBA00022660"/>
    </source>
</evidence>
<reference evidence="14 15" key="1">
    <citation type="submission" date="2024-01" db="EMBL/GenBank/DDBJ databases">
        <title>The genomes of 5 underutilized Papilionoideae crops provide insights into root nodulation and disease resistanc.</title>
        <authorList>
            <person name="Jiang F."/>
        </authorList>
    </citation>
    <scope>NUCLEOTIDE SEQUENCE [LARGE SCALE GENOMIC DNA]</scope>
    <source>
        <strain evidence="14">DUOXIRENSHENG_FW03</strain>
        <tissue evidence="14">Leaves</tissue>
    </source>
</reference>